<accession>A0ABV9FHH6</accession>
<organism evidence="3 4">
    <name type="scientific">Cohnella hongkongensis</name>
    <dbReference type="NCBI Taxonomy" id="178337"/>
    <lineage>
        <taxon>Bacteria</taxon>
        <taxon>Bacillati</taxon>
        <taxon>Bacillota</taxon>
        <taxon>Bacilli</taxon>
        <taxon>Bacillales</taxon>
        <taxon>Paenibacillaceae</taxon>
        <taxon>Cohnella</taxon>
    </lineage>
</organism>
<name>A0ABV9FHH6_9BACL</name>
<dbReference type="SUPFAM" id="SSF50952">
    <property type="entry name" value="Soluble quinoprotein glucose dehydrogenase"/>
    <property type="match status" value="1"/>
</dbReference>
<keyword evidence="1" id="KW-0732">Signal</keyword>
<dbReference type="EMBL" id="JBHSEP010000018">
    <property type="protein sequence ID" value="MFC4600619.1"/>
    <property type="molecule type" value="Genomic_DNA"/>
</dbReference>
<dbReference type="Gene3D" id="2.120.10.30">
    <property type="entry name" value="TolB, C-terminal domain"/>
    <property type="match status" value="1"/>
</dbReference>
<evidence type="ECO:0000256" key="1">
    <source>
        <dbReference type="SAM" id="SignalP"/>
    </source>
</evidence>
<gene>
    <name evidence="3" type="ORF">ACFO3S_20415</name>
</gene>
<feature type="domain" description="Glucose/Sorbosone dehydrogenase" evidence="2">
    <location>
        <begin position="101"/>
        <end position="389"/>
    </location>
</feature>
<dbReference type="RefSeq" id="WP_378099867.1">
    <property type="nucleotide sequence ID" value="NZ_JBHSEP010000018.1"/>
</dbReference>
<dbReference type="Pfam" id="PF07995">
    <property type="entry name" value="GSDH"/>
    <property type="match status" value="1"/>
</dbReference>
<feature type="chain" id="PRO_5046320738" evidence="1">
    <location>
        <begin position="25"/>
        <end position="395"/>
    </location>
</feature>
<protein>
    <submittedName>
        <fullName evidence="3">PQQ-dependent sugar dehydrogenase</fullName>
    </submittedName>
</protein>
<evidence type="ECO:0000259" key="2">
    <source>
        <dbReference type="Pfam" id="PF07995"/>
    </source>
</evidence>
<proteinExistence type="predicted"/>
<evidence type="ECO:0000313" key="3">
    <source>
        <dbReference type="EMBL" id="MFC4600619.1"/>
    </source>
</evidence>
<keyword evidence="4" id="KW-1185">Reference proteome</keyword>
<sequence length="395" mass="43768">MKWTGSMLAALLATSVLIGCRAPAGEEPSVKEPPAAVETGETEGIRLEPAFGNETFDKPVGLERREGYPEAVYIIEQPGRIVGKSPQSPDRPADVVLDIRDRVFDKGGEQGLLGLAFDPQRPNDAYVNYTTETHTVIARYTAYPNDPERLDPDSEQVLLTFEQPYSNHNGGQLAFGPDGYLYIATGDGGSGGDPQNHGQNLDSLLGKILRIDVREEAEGRKYAIPEDNPFLEGGRPEIYAYGLRNPWRFSFDEETGKLWAADVGQNRFEEINLIERGGNYGWRLMEGEECFNPKSGCEKEELIEPLLAYGRDDGVSVTGGYVYRGDELEDLKGWYVYADYGMGTIWALRERADGTAEHRTLLQSEENVTSFGLDSAGELYLCTGDGKVLRMTEIR</sequence>
<dbReference type="InterPro" id="IPR012938">
    <property type="entry name" value="Glc/Sorbosone_DH"/>
</dbReference>
<dbReference type="InterPro" id="IPR011042">
    <property type="entry name" value="6-blade_b-propeller_TolB-like"/>
</dbReference>
<evidence type="ECO:0000313" key="4">
    <source>
        <dbReference type="Proteomes" id="UP001596028"/>
    </source>
</evidence>
<dbReference type="Proteomes" id="UP001596028">
    <property type="component" value="Unassembled WGS sequence"/>
</dbReference>
<dbReference type="PANTHER" id="PTHR19328">
    <property type="entry name" value="HEDGEHOG-INTERACTING PROTEIN"/>
    <property type="match status" value="1"/>
</dbReference>
<feature type="signal peptide" evidence="1">
    <location>
        <begin position="1"/>
        <end position="24"/>
    </location>
</feature>
<comment type="caution">
    <text evidence="3">The sequence shown here is derived from an EMBL/GenBank/DDBJ whole genome shotgun (WGS) entry which is preliminary data.</text>
</comment>
<dbReference type="PANTHER" id="PTHR19328:SF75">
    <property type="entry name" value="ALDOSE SUGAR DEHYDROGENASE YLII"/>
    <property type="match status" value="1"/>
</dbReference>
<reference evidence="4" key="1">
    <citation type="journal article" date="2019" name="Int. J. Syst. Evol. Microbiol.">
        <title>The Global Catalogue of Microorganisms (GCM) 10K type strain sequencing project: providing services to taxonomists for standard genome sequencing and annotation.</title>
        <authorList>
            <consortium name="The Broad Institute Genomics Platform"/>
            <consortium name="The Broad Institute Genome Sequencing Center for Infectious Disease"/>
            <person name="Wu L."/>
            <person name="Ma J."/>
        </authorList>
    </citation>
    <scope>NUCLEOTIDE SEQUENCE [LARGE SCALE GENOMIC DNA]</scope>
    <source>
        <strain evidence="4">CCUG 49571</strain>
    </source>
</reference>
<dbReference type="InterPro" id="IPR011041">
    <property type="entry name" value="Quinoprot_gluc/sorb_DH_b-prop"/>
</dbReference>
<dbReference type="PROSITE" id="PS51257">
    <property type="entry name" value="PROKAR_LIPOPROTEIN"/>
    <property type="match status" value="1"/>
</dbReference>